<keyword evidence="7" id="KW-1185">Reference proteome</keyword>
<dbReference type="InterPro" id="IPR021109">
    <property type="entry name" value="Peptidase_aspartic_dom_sf"/>
</dbReference>
<organism evidence="6 7">
    <name type="scientific">Ectocarpus siliculosus</name>
    <name type="common">Brown alga</name>
    <name type="synonym">Conferva siliculosa</name>
    <dbReference type="NCBI Taxonomy" id="2880"/>
    <lineage>
        <taxon>Eukaryota</taxon>
        <taxon>Sar</taxon>
        <taxon>Stramenopiles</taxon>
        <taxon>Ochrophyta</taxon>
        <taxon>PX clade</taxon>
        <taxon>Phaeophyceae</taxon>
        <taxon>Ectocarpales</taxon>
        <taxon>Ectocarpaceae</taxon>
        <taxon>Ectocarpus</taxon>
    </lineage>
</organism>
<dbReference type="Pfam" id="PF09668">
    <property type="entry name" value="Asp_protease"/>
    <property type="match status" value="1"/>
</dbReference>
<evidence type="ECO:0000256" key="2">
    <source>
        <dbReference type="ARBA" id="ARBA00022670"/>
    </source>
</evidence>
<dbReference type="Proteomes" id="UP000002630">
    <property type="component" value="Linkage Group LG18"/>
</dbReference>
<feature type="domain" description="Aspartic peptidase DDI1-type" evidence="5">
    <location>
        <begin position="1"/>
        <end position="75"/>
    </location>
</feature>
<proteinExistence type="inferred from homology"/>
<sequence length="97" mass="10469">MSAACAERCGLASRINKSYAGRAVGVGFARILGRIHDASIRIGNSCLRCSFTVIEHGEIDLLVGLDVLRAHRCEISLSKNRMKFHAGDGPAKEASER</sequence>
<dbReference type="eggNOG" id="KOG0012">
    <property type="taxonomic scope" value="Eukaryota"/>
</dbReference>
<dbReference type="GO" id="GO:0006508">
    <property type="term" value="P:proteolysis"/>
    <property type="evidence" value="ECO:0007669"/>
    <property type="project" value="UniProtKB-KW"/>
</dbReference>
<dbReference type="PANTHER" id="PTHR12917">
    <property type="entry name" value="ASPARTYL PROTEASE DDI-RELATED"/>
    <property type="match status" value="1"/>
</dbReference>
<keyword evidence="4" id="KW-0378">Hydrolase</keyword>
<gene>
    <name evidence="6" type="ORF">Esi_0061_0024</name>
</gene>
<dbReference type="InterPro" id="IPR019103">
    <property type="entry name" value="Peptidase_aspartic_DDI1-type"/>
</dbReference>
<evidence type="ECO:0000256" key="1">
    <source>
        <dbReference type="ARBA" id="ARBA00009136"/>
    </source>
</evidence>
<comment type="similarity">
    <text evidence="1">Belongs to the DDI1 family.</text>
</comment>
<evidence type="ECO:0000313" key="7">
    <source>
        <dbReference type="Proteomes" id="UP000002630"/>
    </source>
</evidence>
<reference evidence="6 7" key="1">
    <citation type="journal article" date="2010" name="Nature">
        <title>The Ectocarpus genome and the independent evolution of multicellularity in brown algae.</title>
        <authorList>
            <person name="Cock J.M."/>
            <person name="Sterck L."/>
            <person name="Rouze P."/>
            <person name="Scornet D."/>
            <person name="Allen A.E."/>
            <person name="Amoutzias G."/>
            <person name="Anthouard V."/>
            <person name="Artiguenave F."/>
            <person name="Aury J.M."/>
            <person name="Badger J.H."/>
            <person name="Beszteri B."/>
            <person name="Billiau K."/>
            <person name="Bonnet E."/>
            <person name="Bothwell J.H."/>
            <person name="Bowler C."/>
            <person name="Boyen C."/>
            <person name="Brownlee C."/>
            <person name="Carrano C.J."/>
            <person name="Charrier B."/>
            <person name="Cho G.Y."/>
            <person name="Coelho S.M."/>
            <person name="Collen J."/>
            <person name="Corre E."/>
            <person name="Da Silva C."/>
            <person name="Delage L."/>
            <person name="Delaroque N."/>
            <person name="Dittami S.M."/>
            <person name="Doulbeau S."/>
            <person name="Elias M."/>
            <person name="Farnham G."/>
            <person name="Gachon C.M."/>
            <person name="Gschloessl B."/>
            <person name="Heesch S."/>
            <person name="Jabbari K."/>
            <person name="Jubin C."/>
            <person name="Kawai H."/>
            <person name="Kimura K."/>
            <person name="Kloareg B."/>
            <person name="Kupper F.C."/>
            <person name="Lang D."/>
            <person name="Le Bail A."/>
            <person name="Leblanc C."/>
            <person name="Lerouge P."/>
            <person name="Lohr M."/>
            <person name="Lopez P.J."/>
            <person name="Martens C."/>
            <person name="Maumus F."/>
            <person name="Michel G."/>
            <person name="Miranda-Saavedra D."/>
            <person name="Morales J."/>
            <person name="Moreau H."/>
            <person name="Motomura T."/>
            <person name="Nagasato C."/>
            <person name="Napoli C.A."/>
            <person name="Nelson D.R."/>
            <person name="Nyvall-Collen P."/>
            <person name="Peters A.F."/>
            <person name="Pommier C."/>
            <person name="Potin P."/>
            <person name="Poulain J."/>
            <person name="Quesneville H."/>
            <person name="Read B."/>
            <person name="Rensing S.A."/>
            <person name="Ritter A."/>
            <person name="Rousvoal S."/>
            <person name="Samanta M."/>
            <person name="Samson G."/>
            <person name="Schroeder D.C."/>
            <person name="Segurens B."/>
            <person name="Strittmatter M."/>
            <person name="Tonon T."/>
            <person name="Tregear J.W."/>
            <person name="Valentin K."/>
            <person name="von Dassow P."/>
            <person name="Yamagishi T."/>
            <person name="Van de Peer Y."/>
            <person name="Wincker P."/>
        </authorList>
    </citation>
    <scope>NUCLEOTIDE SEQUENCE [LARGE SCALE GENOMIC DNA]</scope>
    <source>
        <strain evidence="7">Ec32 / CCAP1310/4</strain>
    </source>
</reference>
<evidence type="ECO:0000313" key="6">
    <source>
        <dbReference type="EMBL" id="CBN77643.1"/>
    </source>
</evidence>
<protein>
    <submittedName>
        <fullName evidence="6">UBA domain containing protein Mud1</fullName>
    </submittedName>
</protein>
<name>D8LQX0_ECTSI</name>
<dbReference type="SUPFAM" id="SSF50630">
    <property type="entry name" value="Acid proteases"/>
    <property type="match status" value="1"/>
</dbReference>
<dbReference type="GO" id="GO:0004190">
    <property type="term" value="F:aspartic-type endopeptidase activity"/>
    <property type="evidence" value="ECO:0007669"/>
    <property type="project" value="UniProtKB-KW"/>
</dbReference>
<dbReference type="Gene3D" id="2.40.70.10">
    <property type="entry name" value="Acid Proteases"/>
    <property type="match status" value="1"/>
</dbReference>
<keyword evidence="2" id="KW-0645">Protease</keyword>
<dbReference type="InParanoid" id="D8LQX0"/>
<keyword evidence="3" id="KW-0064">Aspartyl protease</keyword>
<evidence type="ECO:0000259" key="5">
    <source>
        <dbReference type="Pfam" id="PF09668"/>
    </source>
</evidence>
<dbReference type="AlphaFoldDB" id="D8LQX0"/>
<dbReference type="EMBL" id="FN649743">
    <property type="protein sequence ID" value="CBN77643.1"/>
    <property type="molecule type" value="Genomic_DNA"/>
</dbReference>
<dbReference type="EMBL" id="FN648830">
    <property type="protein sequence ID" value="CBN77643.1"/>
    <property type="molecule type" value="Genomic_DNA"/>
</dbReference>
<accession>D8LQX0</accession>
<dbReference type="STRING" id="2880.D8LQX0"/>
<dbReference type="PANTHER" id="PTHR12917:SF1">
    <property type="entry name" value="AT13091P"/>
    <property type="match status" value="1"/>
</dbReference>
<evidence type="ECO:0000256" key="3">
    <source>
        <dbReference type="ARBA" id="ARBA00022750"/>
    </source>
</evidence>
<dbReference type="OrthoDB" id="1047367at2759"/>
<evidence type="ECO:0000256" key="4">
    <source>
        <dbReference type="ARBA" id="ARBA00022801"/>
    </source>
</evidence>